<reference evidence="1" key="1">
    <citation type="submission" date="2023-07" db="EMBL/GenBank/DDBJ databases">
        <title>A collection of bacterial strains from the Burkholderia cepacia Research Laboratory and Repository.</title>
        <authorList>
            <person name="Lipuma J."/>
            <person name="Spilker T."/>
            <person name="Caverly L."/>
        </authorList>
    </citation>
    <scope>NUCLEOTIDE SEQUENCE</scope>
    <source>
        <strain evidence="1">AU45194</strain>
    </source>
</reference>
<comment type="caution">
    <text evidence="1">The sequence shown here is derived from an EMBL/GenBank/DDBJ whole genome shotgun (WGS) entry which is preliminary data.</text>
</comment>
<evidence type="ECO:0000313" key="1">
    <source>
        <dbReference type="EMBL" id="MDN7525176.1"/>
    </source>
</evidence>
<gene>
    <name evidence="1" type="ORF">QZM70_19700</name>
</gene>
<sequence length="71" mass="8180">MSKYRKLDTLILGEISEKPRRFDSIFAVAAVYAECREFLTERSPYRVLDGRLQALRKAGKIRSTSTGWVRA</sequence>
<accession>A0ABT8NUD6</accession>
<protein>
    <submittedName>
        <fullName evidence="1">Uncharacterized protein</fullName>
    </submittedName>
</protein>
<dbReference type="Proteomes" id="UP001172217">
    <property type="component" value="Unassembled WGS sequence"/>
</dbReference>
<dbReference type="RefSeq" id="WP_301771022.1">
    <property type="nucleotide sequence ID" value="NZ_JAUJQL010000010.1"/>
</dbReference>
<dbReference type="EMBL" id="JAUJQL010000010">
    <property type="protein sequence ID" value="MDN7525176.1"/>
    <property type="molecule type" value="Genomic_DNA"/>
</dbReference>
<name>A0ABT8NUD6_9BURK</name>
<organism evidence="1 2">
    <name type="scientific">Burkholderia orbicola</name>
    <dbReference type="NCBI Taxonomy" id="2978683"/>
    <lineage>
        <taxon>Bacteria</taxon>
        <taxon>Pseudomonadati</taxon>
        <taxon>Pseudomonadota</taxon>
        <taxon>Betaproteobacteria</taxon>
        <taxon>Burkholderiales</taxon>
        <taxon>Burkholderiaceae</taxon>
        <taxon>Burkholderia</taxon>
        <taxon>Burkholderia cepacia complex</taxon>
    </lineage>
</organism>
<evidence type="ECO:0000313" key="2">
    <source>
        <dbReference type="Proteomes" id="UP001172217"/>
    </source>
</evidence>
<proteinExistence type="predicted"/>
<keyword evidence="2" id="KW-1185">Reference proteome</keyword>